<evidence type="ECO:0000313" key="2">
    <source>
        <dbReference type="EMBL" id="KAK5609430.1"/>
    </source>
</evidence>
<feature type="region of interest" description="Disordered" evidence="1">
    <location>
        <begin position="207"/>
        <end position="226"/>
    </location>
</feature>
<feature type="region of interest" description="Disordered" evidence="1">
    <location>
        <begin position="81"/>
        <end position="109"/>
    </location>
</feature>
<name>A0AAV9RKB3_9TELE</name>
<sequence length="546" mass="59153">MLPALLHSGVLRYTNRDRMFPPKLDLADGKQESARDRWVQQQMEEAMRHLPADLEVLPSPLLLEQMECEAVQRCSLPAPLVAHPDPAAKPASSSRRRKRRHGAPSCCSAGEEVGPMPAYVRAAASNPASSSAPPMPSSLAPVRCYVATPDKLEEQLRFYARQIKSFWRTSLLYSSPELMEKIRLMEEDYRTAVRQFYCCPPPYSPSLQSTAAEQPTPGLQSSAERSSSRQVSRALLLWSSPGQVSGALLLQSSPRQNKAAALPTPCLQNKVAAQSTSFLQSAAIVPPKSASTSSTRHRGRWKRDASAQPLLEPLRVWPTPQPLLKPLRVPATPLPLLKSLRVPATPQLLLTPLRVPATPQLPAQATEGRRDASASASGLKAFQGLSERLVLVLVPGPCDEGFEDEPPSEPVPERFKDEPPPDPERFKERLVLILASDEGFEDEPSPDPVPEQSEEKLVLILTCESGDKGFEDEPPLDPVPVSKGPQDSASASEGTVGAASASEGPVGSVPVSEVPLGTVKSKLDSKPDSKPPEFHRVSGGFSMLHG</sequence>
<dbReference type="Proteomes" id="UP001311232">
    <property type="component" value="Unassembled WGS sequence"/>
</dbReference>
<dbReference type="AlphaFoldDB" id="A0AAV9RKB3"/>
<evidence type="ECO:0000313" key="3">
    <source>
        <dbReference type="Proteomes" id="UP001311232"/>
    </source>
</evidence>
<proteinExistence type="predicted"/>
<feature type="compositionally biased region" description="Basic and acidic residues" evidence="1">
    <location>
        <begin position="521"/>
        <end position="536"/>
    </location>
</feature>
<organism evidence="2 3">
    <name type="scientific">Crenichthys baileyi</name>
    <name type="common">White River springfish</name>
    <dbReference type="NCBI Taxonomy" id="28760"/>
    <lineage>
        <taxon>Eukaryota</taxon>
        <taxon>Metazoa</taxon>
        <taxon>Chordata</taxon>
        <taxon>Craniata</taxon>
        <taxon>Vertebrata</taxon>
        <taxon>Euteleostomi</taxon>
        <taxon>Actinopterygii</taxon>
        <taxon>Neopterygii</taxon>
        <taxon>Teleostei</taxon>
        <taxon>Neoteleostei</taxon>
        <taxon>Acanthomorphata</taxon>
        <taxon>Ovalentaria</taxon>
        <taxon>Atherinomorphae</taxon>
        <taxon>Cyprinodontiformes</taxon>
        <taxon>Goodeidae</taxon>
        <taxon>Crenichthys</taxon>
    </lineage>
</organism>
<evidence type="ECO:0000256" key="1">
    <source>
        <dbReference type="SAM" id="MobiDB-lite"/>
    </source>
</evidence>
<dbReference type="EMBL" id="JAHHUM010001748">
    <property type="protein sequence ID" value="KAK5609430.1"/>
    <property type="molecule type" value="Genomic_DNA"/>
</dbReference>
<feature type="compositionally biased region" description="Low complexity" evidence="1">
    <location>
        <begin position="82"/>
        <end position="93"/>
    </location>
</feature>
<feature type="compositionally biased region" description="Polar residues" evidence="1">
    <location>
        <begin position="207"/>
        <end position="219"/>
    </location>
</feature>
<reference evidence="2 3" key="1">
    <citation type="submission" date="2021-06" db="EMBL/GenBank/DDBJ databases">
        <authorList>
            <person name="Palmer J.M."/>
        </authorList>
    </citation>
    <scope>NUCLEOTIDE SEQUENCE [LARGE SCALE GENOMIC DNA]</scope>
    <source>
        <strain evidence="2 3">MEX-2019</strain>
        <tissue evidence="2">Muscle</tissue>
    </source>
</reference>
<protein>
    <submittedName>
        <fullName evidence="2">Uncharacterized protein</fullName>
    </submittedName>
</protein>
<feature type="compositionally biased region" description="Basic and acidic residues" evidence="1">
    <location>
        <begin position="411"/>
        <end position="430"/>
    </location>
</feature>
<accession>A0AAV9RKB3</accession>
<feature type="region of interest" description="Disordered" evidence="1">
    <location>
        <begin position="397"/>
        <end position="546"/>
    </location>
</feature>
<comment type="caution">
    <text evidence="2">The sequence shown here is derived from an EMBL/GenBank/DDBJ whole genome shotgun (WGS) entry which is preliminary data.</text>
</comment>
<gene>
    <name evidence="2" type="ORF">CRENBAI_009586</name>
</gene>
<feature type="compositionally biased region" description="Low complexity" evidence="1">
    <location>
        <begin position="502"/>
        <end position="515"/>
    </location>
</feature>
<keyword evidence="3" id="KW-1185">Reference proteome</keyword>